<keyword evidence="1" id="KW-0813">Transport</keyword>
<dbReference type="Pfam" id="PF00005">
    <property type="entry name" value="ABC_tran"/>
    <property type="match status" value="1"/>
</dbReference>
<sequence>MLLAEQVCKRFGERVVLRDLDLCVPPGEIVGIIGANGVGKTTLFRILCHLIPADSGTVAFGTEADTASVPYVDIGYLPESRSLFSEVTVGRTLEFWARLRGMSGKQAVKARDVWLEEIGLLARASNRVSSLSKGNLQKLQLAACMLHDPGVLILDEPFSGLDPVNQIAVADLINRAARQGTAVVLSAHHIELLQRLARRILMLRDGQLHPATSQDLHPTRIVALSHPLHCESSPHDLRPEKSLCE</sequence>
<keyword evidence="3 5" id="KW-0067">ATP-binding</keyword>
<dbReference type="InterPro" id="IPR051782">
    <property type="entry name" value="ABC_Transporter_VariousFunc"/>
</dbReference>
<protein>
    <submittedName>
        <fullName evidence="5">ATP-binding cassette domain-containing protein</fullName>
    </submittedName>
</protein>
<organism evidence="5 6">
    <name type="scientific">Stenotrophomonas maltophilia</name>
    <name type="common">Pseudomonas maltophilia</name>
    <name type="synonym">Xanthomonas maltophilia</name>
    <dbReference type="NCBI Taxonomy" id="40324"/>
    <lineage>
        <taxon>Bacteria</taxon>
        <taxon>Pseudomonadati</taxon>
        <taxon>Pseudomonadota</taxon>
        <taxon>Gammaproteobacteria</taxon>
        <taxon>Lysobacterales</taxon>
        <taxon>Lysobacteraceae</taxon>
        <taxon>Stenotrophomonas</taxon>
        <taxon>Stenotrophomonas maltophilia group</taxon>
    </lineage>
</organism>
<reference evidence="5" key="1">
    <citation type="submission" date="2023-08" db="EMBL/GenBank/DDBJ databases">
        <authorList>
            <consortium name="Clinical and Environmental Microbiology Branch: Whole genome sequencing antimicrobial resistance pathogens in the healthcare setting"/>
        </authorList>
    </citation>
    <scope>NUCLEOTIDE SEQUENCE</scope>
    <source>
        <strain evidence="5">2023CJ-00293</strain>
    </source>
</reference>
<dbReference type="GO" id="GO:0016887">
    <property type="term" value="F:ATP hydrolysis activity"/>
    <property type="evidence" value="ECO:0007669"/>
    <property type="project" value="InterPro"/>
</dbReference>
<name>A0AAI9G681_STEMA</name>
<evidence type="ECO:0000313" key="6">
    <source>
        <dbReference type="Proteomes" id="UP001225498"/>
    </source>
</evidence>
<dbReference type="GO" id="GO:0005524">
    <property type="term" value="F:ATP binding"/>
    <property type="evidence" value="ECO:0007669"/>
    <property type="project" value="UniProtKB-KW"/>
</dbReference>
<dbReference type="GeneID" id="93831406"/>
<accession>A0AAI9G681</accession>
<evidence type="ECO:0000259" key="4">
    <source>
        <dbReference type="PROSITE" id="PS50893"/>
    </source>
</evidence>
<dbReference type="Proteomes" id="UP001225498">
    <property type="component" value="Unassembled WGS sequence"/>
</dbReference>
<evidence type="ECO:0000256" key="2">
    <source>
        <dbReference type="ARBA" id="ARBA00022741"/>
    </source>
</evidence>
<feature type="domain" description="ABC transporter" evidence="4">
    <location>
        <begin position="2"/>
        <end position="230"/>
    </location>
</feature>
<gene>
    <name evidence="5" type="ORF">REH87_004180</name>
</gene>
<dbReference type="AlphaFoldDB" id="A0AAI9G681"/>
<evidence type="ECO:0000256" key="3">
    <source>
        <dbReference type="ARBA" id="ARBA00022840"/>
    </source>
</evidence>
<dbReference type="RefSeq" id="WP_024956154.1">
    <property type="nucleotide sequence ID" value="NZ_CP008838.1"/>
</dbReference>
<dbReference type="PANTHER" id="PTHR42939:SF1">
    <property type="entry name" value="ABC TRANSPORTER ATP-BINDING PROTEIN ALBC-RELATED"/>
    <property type="match status" value="1"/>
</dbReference>
<dbReference type="PROSITE" id="PS50893">
    <property type="entry name" value="ABC_TRANSPORTER_2"/>
    <property type="match status" value="1"/>
</dbReference>
<dbReference type="InterPro" id="IPR027417">
    <property type="entry name" value="P-loop_NTPase"/>
</dbReference>
<dbReference type="PANTHER" id="PTHR42939">
    <property type="entry name" value="ABC TRANSPORTER ATP-BINDING PROTEIN ALBC-RELATED"/>
    <property type="match status" value="1"/>
</dbReference>
<evidence type="ECO:0000313" key="5">
    <source>
        <dbReference type="EMBL" id="EKZ1929114.1"/>
    </source>
</evidence>
<dbReference type="InterPro" id="IPR003439">
    <property type="entry name" value="ABC_transporter-like_ATP-bd"/>
</dbReference>
<keyword evidence="2" id="KW-0547">Nucleotide-binding</keyword>
<evidence type="ECO:0000256" key="1">
    <source>
        <dbReference type="ARBA" id="ARBA00022448"/>
    </source>
</evidence>
<dbReference type="InterPro" id="IPR003593">
    <property type="entry name" value="AAA+_ATPase"/>
</dbReference>
<dbReference type="EMBL" id="ABLTIR010000175">
    <property type="protein sequence ID" value="EKZ1929114.1"/>
    <property type="molecule type" value="Genomic_DNA"/>
</dbReference>
<dbReference type="InterPro" id="IPR017871">
    <property type="entry name" value="ABC_transporter-like_CS"/>
</dbReference>
<dbReference type="SMART" id="SM00382">
    <property type="entry name" value="AAA"/>
    <property type="match status" value="1"/>
</dbReference>
<dbReference type="SUPFAM" id="SSF52540">
    <property type="entry name" value="P-loop containing nucleoside triphosphate hydrolases"/>
    <property type="match status" value="1"/>
</dbReference>
<comment type="caution">
    <text evidence="5">The sequence shown here is derived from an EMBL/GenBank/DDBJ whole genome shotgun (WGS) entry which is preliminary data.</text>
</comment>
<dbReference type="PROSITE" id="PS00211">
    <property type="entry name" value="ABC_TRANSPORTER_1"/>
    <property type="match status" value="1"/>
</dbReference>
<proteinExistence type="predicted"/>
<dbReference type="Gene3D" id="3.40.50.300">
    <property type="entry name" value="P-loop containing nucleotide triphosphate hydrolases"/>
    <property type="match status" value="1"/>
</dbReference>